<name>A0ABY3W9J5_9MICC</name>
<dbReference type="RefSeq" id="WP_241914629.1">
    <property type="nucleotide sequence ID" value="NZ_CP093326.1"/>
</dbReference>
<evidence type="ECO:0008006" key="3">
    <source>
        <dbReference type="Google" id="ProtNLM"/>
    </source>
</evidence>
<evidence type="ECO:0000313" key="1">
    <source>
        <dbReference type="EMBL" id="UNK46671.1"/>
    </source>
</evidence>
<evidence type="ECO:0000313" key="2">
    <source>
        <dbReference type="Proteomes" id="UP000829069"/>
    </source>
</evidence>
<dbReference type="Proteomes" id="UP000829069">
    <property type="component" value="Chromosome"/>
</dbReference>
<accession>A0ABY3W9J5</accession>
<keyword evidence="2" id="KW-1185">Reference proteome</keyword>
<sequence length="151" mass="17256">MWRTNGSKLRGTYGTWQGHEWELWSSASDRGYLTLVQDGGEQPGQDWERLDFPNRFARTPVRFYKDVDAASVSDVHSVRATARLDSVAVELLAEDGEGRLAVQTLGPVPPNFMDRLMEEFEFERYENAFVFGWVPSHALVDISIERTEISE</sequence>
<gene>
    <name evidence="1" type="ORF">MNQ99_04750</name>
</gene>
<organism evidence="1 2">
    <name type="scientific">Arthrobacter sulfonylureivorans</name>
    <dbReference type="NCBI Taxonomy" id="2486855"/>
    <lineage>
        <taxon>Bacteria</taxon>
        <taxon>Bacillati</taxon>
        <taxon>Actinomycetota</taxon>
        <taxon>Actinomycetes</taxon>
        <taxon>Micrococcales</taxon>
        <taxon>Micrococcaceae</taxon>
        <taxon>Arthrobacter</taxon>
    </lineage>
</organism>
<proteinExistence type="predicted"/>
<protein>
    <recommendedName>
        <fullName evidence="3">DUF4178 domain-containing protein</fullName>
    </recommendedName>
</protein>
<reference evidence="1 2" key="1">
    <citation type="submission" date="2022-03" db="EMBL/GenBank/DDBJ databases">
        <title>Isotopic signatures of nitrous oxide derived from detoxification processes.</title>
        <authorList>
            <person name="Behrendt U."/>
            <person name="Buchen C."/>
            <person name="Well R."/>
            <person name="Ulrich A."/>
            <person name="Rohe L."/>
            <person name="Kolb S."/>
            <person name="Schloter M."/>
            <person name="Horn M.A."/>
            <person name="Augustin J."/>
        </authorList>
    </citation>
    <scope>NUCLEOTIDE SEQUENCE [LARGE SCALE GENOMIC DNA]</scope>
    <source>
        <strain evidence="1 2">S4-C24</strain>
    </source>
</reference>
<dbReference type="EMBL" id="CP093326">
    <property type="protein sequence ID" value="UNK46671.1"/>
    <property type="molecule type" value="Genomic_DNA"/>
</dbReference>